<gene>
    <name evidence="2" type="ORF">EJ04DRAFT_569854</name>
</gene>
<protein>
    <submittedName>
        <fullName evidence="2">Uncharacterized protein</fullName>
    </submittedName>
</protein>
<dbReference type="AlphaFoldDB" id="A0A9P4UXC0"/>
<dbReference type="OrthoDB" id="3860121at2759"/>
<proteinExistence type="predicted"/>
<evidence type="ECO:0000313" key="3">
    <source>
        <dbReference type="Proteomes" id="UP000799444"/>
    </source>
</evidence>
<dbReference type="EMBL" id="ML996298">
    <property type="protein sequence ID" value="KAF2728040.1"/>
    <property type="molecule type" value="Genomic_DNA"/>
</dbReference>
<reference evidence="2" key="1">
    <citation type="journal article" date="2020" name="Stud. Mycol.">
        <title>101 Dothideomycetes genomes: a test case for predicting lifestyles and emergence of pathogens.</title>
        <authorList>
            <person name="Haridas S."/>
            <person name="Albert R."/>
            <person name="Binder M."/>
            <person name="Bloem J."/>
            <person name="Labutti K."/>
            <person name="Salamov A."/>
            <person name="Andreopoulos B."/>
            <person name="Baker S."/>
            <person name="Barry K."/>
            <person name="Bills G."/>
            <person name="Bluhm B."/>
            <person name="Cannon C."/>
            <person name="Castanera R."/>
            <person name="Culley D."/>
            <person name="Daum C."/>
            <person name="Ezra D."/>
            <person name="Gonzalez J."/>
            <person name="Henrissat B."/>
            <person name="Kuo A."/>
            <person name="Liang C."/>
            <person name="Lipzen A."/>
            <person name="Lutzoni F."/>
            <person name="Magnuson J."/>
            <person name="Mondo S."/>
            <person name="Nolan M."/>
            <person name="Ohm R."/>
            <person name="Pangilinan J."/>
            <person name="Park H.-J."/>
            <person name="Ramirez L."/>
            <person name="Alfaro M."/>
            <person name="Sun H."/>
            <person name="Tritt A."/>
            <person name="Yoshinaga Y."/>
            <person name="Zwiers L.-H."/>
            <person name="Turgeon B."/>
            <person name="Goodwin S."/>
            <person name="Spatafora J."/>
            <person name="Crous P."/>
            <person name="Grigoriev I."/>
        </authorList>
    </citation>
    <scope>NUCLEOTIDE SEQUENCE</scope>
    <source>
        <strain evidence="2">CBS 125425</strain>
    </source>
</reference>
<evidence type="ECO:0000256" key="1">
    <source>
        <dbReference type="SAM" id="MobiDB-lite"/>
    </source>
</evidence>
<comment type="caution">
    <text evidence="2">The sequence shown here is derived from an EMBL/GenBank/DDBJ whole genome shotgun (WGS) entry which is preliminary data.</text>
</comment>
<evidence type="ECO:0000313" key="2">
    <source>
        <dbReference type="EMBL" id="KAF2728040.1"/>
    </source>
</evidence>
<organism evidence="2 3">
    <name type="scientific">Polyplosphaeria fusca</name>
    <dbReference type="NCBI Taxonomy" id="682080"/>
    <lineage>
        <taxon>Eukaryota</taxon>
        <taxon>Fungi</taxon>
        <taxon>Dikarya</taxon>
        <taxon>Ascomycota</taxon>
        <taxon>Pezizomycotina</taxon>
        <taxon>Dothideomycetes</taxon>
        <taxon>Pleosporomycetidae</taxon>
        <taxon>Pleosporales</taxon>
        <taxon>Tetraplosphaeriaceae</taxon>
        <taxon>Polyplosphaeria</taxon>
    </lineage>
</organism>
<dbReference type="Proteomes" id="UP000799444">
    <property type="component" value="Unassembled WGS sequence"/>
</dbReference>
<keyword evidence="3" id="KW-1185">Reference proteome</keyword>
<sequence length="467" mass="52214">MSVYTQDLYEQLIERLAGEQLLAEQQQADERRAQQQHPEKISVRSELADEAGGYDNLAPHFELQQHHAITTASAQSAQLEYLHTFRKSLRSLSNDTAKFQACRSKRDELLEQLSQLTSLSSCIEEVMEQECLTYMGKKNCWSSNGYKEEALWKRFISVAGLGTKLRKPSLAALTKVGAHWGKELVIHYRWPFTEVLKTWLSQEELVEDGTSFRYQAISSSDIPKGYAIDRYGLIVSIALVEQLQPVVSRNASSLALQRNTSDMPEGERETSGSPATAATGFDLQHIAITSKTKRARISAAGARAKKARTDSQLAHVDADVAYAQLSQGRIYDKLAKFPDHRSPPGEEIIGLLTCFFFAIGSPEAVTQLRQTCRLRRDGINDSNSNLFPRGETTSTVMEALDKVDGIFKTLSHEGSGYTTVAHNKSPDPKQWHFKNSIERRMALIILWKHCEENSKTDSAMDATGPLS</sequence>
<name>A0A9P4UXC0_9PLEO</name>
<accession>A0A9P4UXC0</accession>
<feature type="region of interest" description="Disordered" evidence="1">
    <location>
        <begin position="256"/>
        <end position="276"/>
    </location>
</feature>